<sequence>MFRTSASLVSRVGVYNHVASLGRSAALLQPQATRTRRGKQQTHHRSDCSALLKSFSWPSCRSIHFSSSSWRPSSAPSRPPRSIKQIASHHRTPTTSESAPFPSRNLSPKTKSQPKVEALPFKMSTEYAERLFEANLEERMLPDRLSSVYRRAAFMYDKLFKRGENARNYDQSKSLRSVYLPVWIIDAEFELKCSGEQGRADASFILIHSSFPGHSHAWKPMDTMPMCPLPTPSDGKRPSNTRQIRTTDLSHFEPWKPSVHLKPKDVEIKGEIEVLPFTVSPLFLPEMLKKAPSDVLNFDQSSTDHSWSAKVKGLGLHEDFETRPITFQGSTLKLGLFASYPVMVPIHLGQATYTDQEGDEKTFTCVIGAWDSDGTHICEMENSDPWTWSAKEHFPLRTQNIVFHPFAPVTTSLTEILKLFRERKGVERANSDYKLMKEAKTAQDQRKAIEMNSKRSSEDFSDDLSNVLTEAKAIASVMGRIAGERSVELLGSVDWSTFESKEKEAWLSRVVRERNSEGKVSSESHPDKVSGLGKYINWSSPHIQRLSQGYRENRRYLIEGVEKALGTRMSLACIQRTGWNVDNAILKTTTATDASKGSVVGEDIRARMEKERLKPQWLKDLEAARMKSGVRRGS</sequence>
<evidence type="ECO:0000313" key="1">
    <source>
        <dbReference type="EMBL" id="PWN51350.1"/>
    </source>
</evidence>
<gene>
    <name evidence="1" type="ORF">IE53DRAFT_314080</name>
</gene>
<organism evidence="1 2">
    <name type="scientific">Violaceomyces palustris</name>
    <dbReference type="NCBI Taxonomy" id="1673888"/>
    <lineage>
        <taxon>Eukaryota</taxon>
        <taxon>Fungi</taxon>
        <taxon>Dikarya</taxon>
        <taxon>Basidiomycota</taxon>
        <taxon>Ustilaginomycotina</taxon>
        <taxon>Ustilaginomycetes</taxon>
        <taxon>Violaceomycetales</taxon>
        <taxon>Violaceomycetaceae</taxon>
        <taxon>Violaceomyces</taxon>
    </lineage>
</organism>
<proteinExistence type="predicted"/>
<evidence type="ECO:0000313" key="2">
    <source>
        <dbReference type="Proteomes" id="UP000245626"/>
    </source>
</evidence>
<dbReference type="EMBL" id="KZ819850">
    <property type="protein sequence ID" value="PWN51350.1"/>
    <property type="molecule type" value="Genomic_DNA"/>
</dbReference>
<name>A0ACD0NZT1_9BASI</name>
<accession>A0ACD0NZT1</accession>
<reference evidence="1 2" key="1">
    <citation type="journal article" date="2018" name="Mol. Biol. Evol.">
        <title>Broad Genomic Sampling Reveals a Smut Pathogenic Ancestry of the Fungal Clade Ustilaginomycotina.</title>
        <authorList>
            <person name="Kijpornyongpan T."/>
            <person name="Mondo S.J."/>
            <person name="Barry K."/>
            <person name="Sandor L."/>
            <person name="Lee J."/>
            <person name="Lipzen A."/>
            <person name="Pangilinan J."/>
            <person name="LaButti K."/>
            <person name="Hainaut M."/>
            <person name="Henrissat B."/>
            <person name="Grigoriev I.V."/>
            <person name="Spatafora J.W."/>
            <person name="Aime M.C."/>
        </authorList>
    </citation>
    <scope>NUCLEOTIDE SEQUENCE [LARGE SCALE GENOMIC DNA]</scope>
    <source>
        <strain evidence="1 2">SA 807</strain>
    </source>
</reference>
<protein>
    <submittedName>
        <fullName evidence="1">Uncharacterized protein</fullName>
    </submittedName>
</protein>
<dbReference type="Proteomes" id="UP000245626">
    <property type="component" value="Unassembled WGS sequence"/>
</dbReference>
<keyword evidence="2" id="KW-1185">Reference proteome</keyword>